<evidence type="ECO:0000313" key="3">
    <source>
        <dbReference type="Proteomes" id="UP000197208"/>
    </source>
</evidence>
<keyword evidence="1" id="KW-0472">Membrane</keyword>
<dbReference type="RefSeq" id="WP_088249116.1">
    <property type="nucleotide sequence ID" value="NZ_NHMK01000020.1"/>
</dbReference>
<gene>
    <name evidence="2" type="ORF">CBQ26_13310</name>
</gene>
<comment type="caution">
    <text evidence="2">The sequence shown here is derived from an EMBL/GenBank/DDBJ whole genome shotgun (WGS) entry which is preliminary data.</text>
</comment>
<keyword evidence="1" id="KW-1133">Transmembrane helix</keyword>
<name>A0A246BIH6_9DEIO</name>
<feature type="transmembrane region" description="Helical" evidence="1">
    <location>
        <begin position="44"/>
        <end position="76"/>
    </location>
</feature>
<organism evidence="2 3">
    <name type="scientific">Deinococcus indicus</name>
    <dbReference type="NCBI Taxonomy" id="223556"/>
    <lineage>
        <taxon>Bacteria</taxon>
        <taxon>Thermotogati</taxon>
        <taxon>Deinococcota</taxon>
        <taxon>Deinococci</taxon>
        <taxon>Deinococcales</taxon>
        <taxon>Deinococcaceae</taxon>
        <taxon>Deinococcus</taxon>
    </lineage>
</organism>
<protein>
    <submittedName>
        <fullName evidence="2">Uncharacterized protein</fullName>
    </submittedName>
</protein>
<dbReference type="OrthoDB" id="73435at2"/>
<sequence>MNLLVSIILTLVYALVLAYCARNVLFVLSGTARNYAEWSQGLGGFLYLVAVVAHHLHAGTGISWVAGSIGFALVVLPDVLHWLAPRLYQRLTENC</sequence>
<keyword evidence="1" id="KW-0812">Transmembrane</keyword>
<evidence type="ECO:0000313" key="2">
    <source>
        <dbReference type="EMBL" id="OWL95027.1"/>
    </source>
</evidence>
<keyword evidence="3" id="KW-1185">Reference proteome</keyword>
<dbReference type="AlphaFoldDB" id="A0A246BIH6"/>
<evidence type="ECO:0000256" key="1">
    <source>
        <dbReference type="SAM" id="Phobius"/>
    </source>
</evidence>
<proteinExistence type="predicted"/>
<dbReference type="Proteomes" id="UP000197208">
    <property type="component" value="Unassembled WGS sequence"/>
</dbReference>
<accession>A0A246BIH6</accession>
<reference evidence="2 3" key="1">
    <citation type="submission" date="2017-05" db="EMBL/GenBank/DDBJ databases">
        <title>De novo genome assembly of Deniococcus indicus strain DR1.</title>
        <authorList>
            <person name="Chauhan D."/>
            <person name="Yennamalli R.M."/>
            <person name="Priyadarshini R."/>
        </authorList>
    </citation>
    <scope>NUCLEOTIDE SEQUENCE [LARGE SCALE GENOMIC DNA]</scope>
    <source>
        <strain evidence="2 3">DR1</strain>
    </source>
</reference>
<dbReference type="EMBL" id="NHMK01000020">
    <property type="protein sequence ID" value="OWL95027.1"/>
    <property type="molecule type" value="Genomic_DNA"/>
</dbReference>